<dbReference type="AlphaFoldDB" id="A0A7C4MLT9"/>
<dbReference type="PANTHER" id="PTHR36451">
    <property type="entry name" value="PAPS-DEPENDENT SULFOTRANSFERASE STF3"/>
    <property type="match status" value="1"/>
</dbReference>
<proteinExistence type="predicted"/>
<dbReference type="InterPro" id="IPR027417">
    <property type="entry name" value="P-loop_NTPase"/>
</dbReference>
<accession>A0A7C4MLT9</accession>
<dbReference type="Gene3D" id="3.40.50.300">
    <property type="entry name" value="P-loop containing nucleotide triphosphate hydrolases"/>
    <property type="match status" value="1"/>
</dbReference>
<gene>
    <name evidence="1" type="ORF">ENS29_02260</name>
</gene>
<dbReference type="EMBL" id="DSUH01000048">
    <property type="protein sequence ID" value="HGU31661.1"/>
    <property type="molecule type" value="Genomic_DNA"/>
</dbReference>
<reference evidence="1" key="1">
    <citation type="journal article" date="2020" name="mSystems">
        <title>Genome- and Community-Level Interaction Insights into Carbon Utilization and Element Cycling Functions of Hydrothermarchaeota in Hydrothermal Sediment.</title>
        <authorList>
            <person name="Zhou Z."/>
            <person name="Liu Y."/>
            <person name="Xu W."/>
            <person name="Pan J."/>
            <person name="Luo Z.H."/>
            <person name="Li M."/>
        </authorList>
    </citation>
    <scope>NUCLEOTIDE SEQUENCE [LARGE SCALE GENOMIC DNA]</scope>
    <source>
        <strain evidence="1">SpSt-477</strain>
    </source>
</reference>
<sequence length="267" mass="31656">MAPLIQKRIREGRNVVLPPETGHDQNLESVEEEELLFFKYLNTQFILPMTPLAFSDVPCDDLVYADQLQPARLVSESMEYLRKCFQKQMLWTGKKQIIANMNYSAMRLRGLLKEFPDAKVIYLIRSPYETIASHLTLHYHVMDYNWGIGNISKEKIAKYFEHRYRYNVAYYLYVEQLMDQGVLDGSRTLVLRYDSMKTSFREMMEQIYDFMGIEMSCAFRTGIEKQALAQRKYRPIHQNFPLEKFGITRKQVAMDLGSIFERYHFDL</sequence>
<organism evidence="1">
    <name type="scientific">Desulfatirhabdium butyrativorans</name>
    <dbReference type="NCBI Taxonomy" id="340467"/>
    <lineage>
        <taxon>Bacteria</taxon>
        <taxon>Pseudomonadati</taxon>
        <taxon>Thermodesulfobacteriota</taxon>
        <taxon>Desulfobacteria</taxon>
        <taxon>Desulfobacterales</taxon>
        <taxon>Desulfatirhabdiaceae</taxon>
        <taxon>Desulfatirhabdium</taxon>
    </lineage>
</organism>
<dbReference type="PANTHER" id="PTHR36451:SF1">
    <property type="entry name" value="OMEGA-HYDROXY-BETA-DIHYDROMENAQUINONE-9 SULFOTRANSFERASE STF3"/>
    <property type="match status" value="1"/>
</dbReference>
<dbReference type="InterPro" id="IPR052736">
    <property type="entry name" value="Stf3_sulfotransferase"/>
</dbReference>
<name>A0A7C4MLT9_9BACT</name>
<dbReference type="Pfam" id="PF13469">
    <property type="entry name" value="Sulfotransfer_3"/>
    <property type="match status" value="1"/>
</dbReference>
<evidence type="ECO:0008006" key="2">
    <source>
        <dbReference type="Google" id="ProtNLM"/>
    </source>
</evidence>
<comment type="caution">
    <text evidence="1">The sequence shown here is derived from an EMBL/GenBank/DDBJ whole genome shotgun (WGS) entry which is preliminary data.</text>
</comment>
<dbReference type="SUPFAM" id="SSF52540">
    <property type="entry name" value="P-loop containing nucleoside triphosphate hydrolases"/>
    <property type="match status" value="1"/>
</dbReference>
<protein>
    <recommendedName>
        <fullName evidence="2">Sulfotransferase</fullName>
    </recommendedName>
</protein>
<evidence type="ECO:0000313" key="1">
    <source>
        <dbReference type="EMBL" id="HGU31661.1"/>
    </source>
</evidence>